<dbReference type="HAMAP" id="MF_00171">
    <property type="entry name" value="TruA"/>
    <property type="match status" value="1"/>
</dbReference>
<dbReference type="InterPro" id="IPR020097">
    <property type="entry name" value="PsdUridine_synth_TruA_a/b_dom"/>
</dbReference>
<dbReference type="EC" id="5.4.99.12" evidence="4"/>
<reference evidence="10" key="1">
    <citation type="journal article" date="2016" name="Front. Microbiol.">
        <title>Complete Genome Sequence of Clostridium estertheticum DSM 8809, a Microbe Identified in Spoiled Vacuum Packed Beef.</title>
        <authorList>
            <person name="Yu Z."/>
            <person name="Gunn L."/>
            <person name="Brennan E."/>
            <person name="Reid R."/>
            <person name="Wall P.G."/>
            <person name="Gaora O.P."/>
            <person name="Hurley D."/>
            <person name="Bolton D."/>
            <person name="Fanning S."/>
        </authorList>
    </citation>
    <scope>NUCLEOTIDE SEQUENCE [LARGE SCALE GENOMIC DNA]</scope>
    <source>
        <strain evidence="10">DSM 8809</strain>
    </source>
</reference>
<dbReference type="Pfam" id="PF01416">
    <property type="entry name" value="PseudoU_synth_1"/>
    <property type="match status" value="2"/>
</dbReference>
<evidence type="ECO:0000256" key="1">
    <source>
        <dbReference type="ARBA" id="ARBA00009375"/>
    </source>
</evidence>
<dbReference type="InterPro" id="IPR020103">
    <property type="entry name" value="PsdUridine_synth_cat_dom_sf"/>
</dbReference>
<dbReference type="OrthoDB" id="9811823at2"/>
<dbReference type="KEGG" id="ceu:A7L45_20740"/>
<feature type="binding site" evidence="4 6">
    <location>
        <position position="110"/>
    </location>
    <ligand>
        <name>substrate</name>
    </ligand>
</feature>
<keyword evidence="3 4" id="KW-0413">Isomerase</keyword>
<dbReference type="CDD" id="cd02570">
    <property type="entry name" value="PseudoU_synth_EcTruA"/>
    <property type="match status" value="1"/>
</dbReference>
<dbReference type="InterPro" id="IPR020094">
    <property type="entry name" value="TruA/RsuA/RluB/E/F_N"/>
</dbReference>
<dbReference type="SUPFAM" id="SSF55120">
    <property type="entry name" value="Pseudouridine synthase"/>
    <property type="match status" value="1"/>
</dbReference>
<keyword evidence="10" id="KW-1185">Reference proteome</keyword>
<feature type="domain" description="Pseudouridine synthase I TruA alpha/beta" evidence="8">
    <location>
        <begin position="7"/>
        <end position="104"/>
    </location>
</feature>
<dbReference type="PIRSF" id="PIRSF001430">
    <property type="entry name" value="tRNA_psdUrid_synth"/>
    <property type="match status" value="1"/>
</dbReference>
<comment type="similarity">
    <text evidence="1 4 7">Belongs to the tRNA pseudouridine synthase TruA family.</text>
</comment>
<dbReference type="GO" id="GO:0003723">
    <property type="term" value="F:RNA binding"/>
    <property type="evidence" value="ECO:0007669"/>
    <property type="project" value="InterPro"/>
</dbReference>
<dbReference type="FunFam" id="3.30.70.580:FF:000001">
    <property type="entry name" value="tRNA pseudouridine synthase A"/>
    <property type="match status" value="1"/>
</dbReference>
<dbReference type="RefSeq" id="WP_071614601.1">
    <property type="nucleotide sequence ID" value="NZ_CP015756.1"/>
</dbReference>
<feature type="domain" description="Pseudouridine synthase I TruA alpha/beta" evidence="8">
    <location>
        <begin position="144"/>
        <end position="244"/>
    </location>
</feature>
<dbReference type="AlphaFoldDB" id="A0A1J0GLY8"/>
<evidence type="ECO:0000256" key="3">
    <source>
        <dbReference type="ARBA" id="ARBA00023235"/>
    </source>
</evidence>
<dbReference type="Gene3D" id="3.30.70.580">
    <property type="entry name" value="Pseudouridine synthase I, catalytic domain, N-terminal subdomain"/>
    <property type="match status" value="1"/>
</dbReference>
<organism evidence="9 10">
    <name type="scientific">Clostridium estertheticum subsp. estertheticum</name>
    <dbReference type="NCBI Taxonomy" id="1552"/>
    <lineage>
        <taxon>Bacteria</taxon>
        <taxon>Bacillati</taxon>
        <taxon>Bacillota</taxon>
        <taxon>Clostridia</taxon>
        <taxon>Eubacteriales</taxon>
        <taxon>Clostridiaceae</taxon>
        <taxon>Clostridium</taxon>
    </lineage>
</organism>
<dbReference type="GO" id="GO:0031119">
    <property type="term" value="P:tRNA pseudouridine synthesis"/>
    <property type="evidence" value="ECO:0007669"/>
    <property type="project" value="UniProtKB-UniRule"/>
</dbReference>
<sequence length="244" mass="27616">MRNIKIIIEYDGTNYSGWQRQNNVMTIQEKIESAIEELTGEKTQITGSSRTDAGVHAKGYTGNFYTNSKIVIEKFTGAINSKLPRDIVILQSFEVPYEFHSRYNSMGKMYSYTIINRRQAVAVGRDYIYHHKQILDVEAMQIGAQYFMGTHDFSAFKNLGSSAKTSVRTISRLDIVKNEEIIKIYIAADGFLYNMVRIIVGALIRVGEGKIKPSEIKDIIESKQRSKAGKSVPANGLCLEEVFY</sequence>
<dbReference type="STRING" id="1552.A7L45_20740"/>
<evidence type="ECO:0000313" key="9">
    <source>
        <dbReference type="EMBL" id="APC42311.1"/>
    </source>
</evidence>
<dbReference type="InterPro" id="IPR020095">
    <property type="entry name" value="PsdUridine_synth_TruA_C"/>
</dbReference>
<evidence type="ECO:0000256" key="6">
    <source>
        <dbReference type="PIRSR" id="PIRSR001430-2"/>
    </source>
</evidence>
<comment type="function">
    <text evidence="4">Formation of pseudouridine at positions 38, 39 and 40 in the anticodon stem and loop of transfer RNAs.</text>
</comment>
<dbReference type="NCBIfam" id="TIGR00071">
    <property type="entry name" value="hisT_truA"/>
    <property type="match status" value="1"/>
</dbReference>
<name>A0A1J0GLY8_9CLOT</name>
<keyword evidence="2 4" id="KW-0819">tRNA processing</keyword>
<evidence type="ECO:0000256" key="7">
    <source>
        <dbReference type="RuleBase" id="RU003792"/>
    </source>
</evidence>
<dbReference type="PANTHER" id="PTHR11142">
    <property type="entry name" value="PSEUDOURIDYLATE SYNTHASE"/>
    <property type="match status" value="1"/>
</dbReference>
<dbReference type="PANTHER" id="PTHR11142:SF0">
    <property type="entry name" value="TRNA PSEUDOURIDINE SYNTHASE-LIKE 1"/>
    <property type="match status" value="1"/>
</dbReference>
<dbReference type="InterPro" id="IPR001406">
    <property type="entry name" value="PsdUridine_synth_TruA"/>
</dbReference>
<dbReference type="Proteomes" id="UP000182569">
    <property type="component" value="Chromosome"/>
</dbReference>
<dbReference type="GO" id="GO:0160147">
    <property type="term" value="F:tRNA pseudouridine(38-40) synthase activity"/>
    <property type="evidence" value="ECO:0007669"/>
    <property type="project" value="UniProtKB-EC"/>
</dbReference>
<dbReference type="EMBL" id="CP015756">
    <property type="protein sequence ID" value="APC42311.1"/>
    <property type="molecule type" value="Genomic_DNA"/>
</dbReference>
<comment type="subunit">
    <text evidence="4">Homodimer.</text>
</comment>
<comment type="catalytic activity">
    <reaction evidence="4 7">
        <text>uridine(38/39/40) in tRNA = pseudouridine(38/39/40) in tRNA</text>
        <dbReference type="Rhea" id="RHEA:22376"/>
        <dbReference type="Rhea" id="RHEA-COMP:10085"/>
        <dbReference type="Rhea" id="RHEA-COMP:10087"/>
        <dbReference type="ChEBI" id="CHEBI:65314"/>
        <dbReference type="ChEBI" id="CHEBI:65315"/>
        <dbReference type="EC" id="5.4.99.12"/>
    </reaction>
</comment>
<feature type="active site" description="Nucleophile" evidence="4 5">
    <location>
        <position position="52"/>
    </location>
</feature>
<evidence type="ECO:0000259" key="8">
    <source>
        <dbReference type="Pfam" id="PF01416"/>
    </source>
</evidence>
<evidence type="ECO:0000313" key="10">
    <source>
        <dbReference type="Proteomes" id="UP000182569"/>
    </source>
</evidence>
<proteinExistence type="inferred from homology"/>
<evidence type="ECO:0000256" key="2">
    <source>
        <dbReference type="ARBA" id="ARBA00022694"/>
    </source>
</evidence>
<evidence type="ECO:0000256" key="4">
    <source>
        <dbReference type="HAMAP-Rule" id="MF_00171"/>
    </source>
</evidence>
<accession>A0A1J0GLY8</accession>
<comment type="caution">
    <text evidence="4">Lacks conserved residue(s) required for the propagation of feature annotation.</text>
</comment>
<dbReference type="Gene3D" id="3.30.70.660">
    <property type="entry name" value="Pseudouridine synthase I, catalytic domain, C-terminal subdomain"/>
    <property type="match status" value="1"/>
</dbReference>
<gene>
    <name evidence="4" type="primary">truA</name>
    <name evidence="9" type="ORF">A7L45_20740</name>
</gene>
<evidence type="ECO:0000256" key="5">
    <source>
        <dbReference type="PIRSR" id="PIRSR001430-1"/>
    </source>
</evidence>
<protein>
    <recommendedName>
        <fullName evidence="4">tRNA pseudouridine synthase A</fullName>
        <ecNumber evidence="4">5.4.99.12</ecNumber>
    </recommendedName>
    <alternativeName>
        <fullName evidence="4">tRNA pseudouridine(38-40) synthase</fullName>
    </alternativeName>
    <alternativeName>
        <fullName evidence="4">tRNA pseudouridylate synthase I</fullName>
    </alternativeName>
    <alternativeName>
        <fullName evidence="4">tRNA-uridine isomerase I</fullName>
    </alternativeName>
</protein>